<dbReference type="PANTHER" id="PTHR43200:SF6">
    <property type="entry name" value="3'(2'),5'-BISPHOSPHATE NUCLEOTIDASE"/>
    <property type="match status" value="1"/>
</dbReference>
<dbReference type="OrthoDB" id="411145at2759"/>
<keyword evidence="4" id="KW-0378">Hydrolase</keyword>
<evidence type="ECO:0000256" key="5">
    <source>
        <dbReference type="ARBA" id="ARBA00022842"/>
    </source>
</evidence>
<organism evidence="7 8">
    <name type="scientific">Mitosporidium daphniae</name>
    <dbReference type="NCBI Taxonomy" id="1485682"/>
    <lineage>
        <taxon>Eukaryota</taxon>
        <taxon>Fungi</taxon>
        <taxon>Fungi incertae sedis</taxon>
        <taxon>Microsporidia</taxon>
        <taxon>Mitosporidium</taxon>
    </lineage>
</organism>
<keyword evidence="8" id="KW-1185">Reference proteome</keyword>
<dbReference type="GO" id="GO:0008441">
    <property type="term" value="F:3'(2'),5'-bisphosphate nucleotidase activity"/>
    <property type="evidence" value="ECO:0007669"/>
    <property type="project" value="TreeGrafter"/>
</dbReference>
<dbReference type="InterPro" id="IPR020550">
    <property type="entry name" value="Inositol_monophosphatase_CS"/>
</dbReference>
<dbReference type="HOGENOM" id="CLU_2134116_0_0_1"/>
<evidence type="ECO:0000313" key="8">
    <source>
        <dbReference type="Proteomes" id="UP000029725"/>
    </source>
</evidence>
<dbReference type="PROSITE" id="PS00630">
    <property type="entry name" value="IMP_2"/>
    <property type="match status" value="1"/>
</dbReference>
<dbReference type="InterPro" id="IPR051090">
    <property type="entry name" value="Inositol_monoP_superfamily"/>
</dbReference>
<evidence type="ECO:0008006" key="9">
    <source>
        <dbReference type="Google" id="ProtNLM"/>
    </source>
</evidence>
<evidence type="ECO:0000256" key="1">
    <source>
        <dbReference type="ARBA" id="ARBA00001946"/>
    </source>
</evidence>
<dbReference type="Proteomes" id="UP000029725">
    <property type="component" value="Unassembled WGS sequence"/>
</dbReference>
<dbReference type="InterPro" id="IPR000760">
    <property type="entry name" value="Inositol_monophosphatase-like"/>
</dbReference>
<sequence>MHSPPALIEAYVKERVDPSLKTEYLELDSQCKYALVARGDADAYVRISDSRAKIWDHASGSLLVVEAGGMVSMASNLCMEITFSNCPEMPFNDGIVAHCKGTFSKLSVTLYGV</sequence>
<dbReference type="SUPFAM" id="SSF56655">
    <property type="entry name" value="Carbohydrate phosphatase"/>
    <property type="match status" value="1"/>
</dbReference>
<comment type="caution">
    <text evidence="7">The sequence shown here is derived from an EMBL/GenBank/DDBJ whole genome shotgun (WGS) entry which is preliminary data.</text>
</comment>
<dbReference type="Gene3D" id="3.40.190.80">
    <property type="match status" value="1"/>
</dbReference>
<keyword evidence="3 6" id="KW-0479">Metal-binding</keyword>
<evidence type="ECO:0000313" key="7">
    <source>
        <dbReference type="EMBL" id="KGG51265.1"/>
    </source>
</evidence>
<protein>
    <recommendedName>
        <fullName evidence="9">Inositol monophosphatase</fullName>
    </recommendedName>
</protein>
<comment type="similarity">
    <text evidence="2">Belongs to the inositol monophosphatase superfamily.</text>
</comment>
<dbReference type="GeneID" id="25259825"/>
<keyword evidence="5 6" id="KW-0460">Magnesium</keyword>
<comment type="cofactor">
    <cofactor evidence="1 6">
        <name>Mg(2+)</name>
        <dbReference type="ChEBI" id="CHEBI:18420"/>
    </cofactor>
</comment>
<gene>
    <name evidence="7" type="ORF">DI09_3p270</name>
</gene>
<dbReference type="Pfam" id="PF00459">
    <property type="entry name" value="Inositol_P"/>
    <property type="match status" value="1"/>
</dbReference>
<evidence type="ECO:0000256" key="2">
    <source>
        <dbReference type="ARBA" id="ARBA00009759"/>
    </source>
</evidence>
<dbReference type="GO" id="GO:0000103">
    <property type="term" value="P:sulfate assimilation"/>
    <property type="evidence" value="ECO:0007669"/>
    <property type="project" value="TreeGrafter"/>
</dbReference>
<evidence type="ECO:0000256" key="4">
    <source>
        <dbReference type="ARBA" id="ARBA00022801"/>
    </source>
</evidence>
<proteinExistence type="inferred from homology"/>
<evidence type="ECO:0000256" key="6">
    <source>
        <dbReference type="PIRSR" id="PIRSR600760-2"/>
    </source>
</evidence>
<dbReference type="PANTHER" id="PTHR43200">
    <property type="entry name" value="PHOSPHATASE"/>
    <property type="match status" value="1"/>
</dbReference>
<evidence type="ECO:0000256" key="3">
    <source>
        <dbReference type="ARBA" id="ARBA00022723"/>
    </source>
</evidence>
<dbReference type="VEuPathDB" id="MicrosporidiaDB:DI09_3p270"/>
<feature type="binding site" evidence="6">
    <location>
        <position position="56"/>
    </location>
    <ligand>
        <name>Mg(2+)</name>
        <dbReference type="ChEBI" id="CHEBI:18420"/>
        <label>1</label>
        <note>catalytic</note>
    </ligand>
</feature>
<dbReference type="GO" id="GO:0046854">
    <property type="term" value="P:phosphatidylinositol phosphate biosynthetic process"/>
    <property type="evidence" value="ECO:0007669"/>
    <property type="project" value="InterPro"/>
</dbReference>
<reference evidence="7 8" key="1">
    <citation type="submission" date="2014-04" db="EMBL/GenBank/DDBJ databases">
        <title>A new species of microsporidia sheds light on the evolution of extreme parasitism.</title>
        <authorList>
            <person name="Haag K.L."/>
            <person name="James T.Y."/>
            <person name="Larsson R."/>
            <person name="Schaer T.M."/>
            <person name="Refardt D."/>
            <person name="Pombert J.-F."/>
            <person name="Ebert D."/>
        </authorList>
    </citation>
    <scope>NUCLEOTIDE SEQUENCE [LARGE SCALE GENOMIC DNA]</scope>
    <source>
        <strain evidence="7 8">UGP3</strain>
        <tissue evidence="7">Spores</tissue>
    </source>
</reference>
<dbReference type="EMBL" id="JMKJ01000333">
    <property type="protein sequence ID" value="KGG51265.1"/>
    <property type="molecule type" value="Genomic_DNA"/>
</dbReference>
<dbReference type="AlphaFoldDB" id="A0A098VQM4"/>
<dbReference type="RefSeq" id="XP_013237692.1">
    <property type="nucleotide sequence ID" value="XM_013382238.1"/>
</dbReference>
<name>A0A098VQM4_9MICR</name>
<dbReference type="GO" id="GO:0046872">
    <property type="term" value="F:metal ion binding"/>
    <property type="evidence" value="ECO:0007669"/>
    <property type="project" value="UniProtKB-KW"/>
</dbReference>
<accession>A0A098VQM4</accession>